<proteinExistence type="predicted"/>
<gene>
    <name evidence="1" type="ORF">BDK89_3952</name>
</gene>
<evidence type="ECO:0000313" key="2">
    <source>
        <dbReference type="Proteomes" id="UP000294558"/>
    </source>
</evidence>
<accession>A0A4R7I6E4</accession>
<keyword evidence="2" id="KW-1185">Reference proteome</keyword>
<dbReference type="RefSeq" id="WP_133870560.1">
    <property type="nucleotide sequence ID" value="NZ_SOAU01000001.1"/>
</dbReference>
<evidence type="ECO:0000313" key="1">
    <source>
        <dbReference type="EMBL" id="TDT18333.1"/>
    </source>
</evidence>
<comment type="caution">
    <text evidence="1">The sequence shown here is derived from an EMBL/GenBank/DDBJ whole genome shotgun (WGS) entry which is preliminary data.</text>
</comment>
<sequence length="87" mass="9333">MSASSHPADERTPDDAMIGVIAELAAELWVVKRRLGKLETELAERGLSLDLDGEAAPSTPDEVAARDEFVARIFGPLLATSTTPDDR</sequence>
<dbReference type="AlphaFoldDB" id="A0A4R7I6E4"/>
<dbReference type="OrthoDB" id="9429693at2"/>
<protein>
    <submittedName>
        <fullName evidence="1">Uncharacterized protein</fullName>
    </submittedName>
</protein>
<name>A0A4R7I6E4_9ACTN</name>
<reference evidence="1 2" key="1">
    <citation type="submission" date="2019-03" db="EMBL/GenBank/DDBJ databases">
        <title>Sequencing the genomes of 1000 actinobacteria strains.</title>
        <authorList>
            <person name="Klenk H.-P."/>
        </authorList>
    </citation>
    <scope>NUCLEOTIDE SEQUENCE [LARGE SCALE GENOMIC DNA]</scope>
    <source>
        <strain evidence="1 2">DSM 18936</strain>
    </source>
</reference>
<organism evidence="1 2">
    <name type="scientific">Ilumatobacter fluminis</name>
    <dbReference type="NCBI Taxonomy" id="467091"/>
    <lineage>
        <taxon>Bacteria</taxon>
        <taxon>Bacillati</taxon>
        <taxon>Actinomycetota</taxon>
        <taxon>Acidimicrobiia</taxon>
        <taxon>Acidimicrobiales</taxon>
        <taxon>Ilumatobacteraceae</taxon>
        <taxon>Ilumatobacter</taxon>
    </lineage>
</organism>
<dbReference type="Proteomes" id="UP000294558">
    <property type="component" value="Unassembled WGS sequence"/>
</dbReference>
<dbReference type="EMBL" id="SOAU01000001">
    <property type="protein sequence ID" value="TDT18333.1"/>
    <property type="molecule type" value="Genomic_DNA"/>
</dbReference>